<dbReference type="InterPro" id="IPR000792">
    <property type="entry name" value="Tscrpt_reg_LuxR_C"/>
</dbReference>
<keyword evidence="3" id="KW-0804">Transcription</keyword>
<feature type="domain" description="HTH luxR-type" evidence="4">
    <location>
        <begin position="1"/>
        <end position="60"/>
    </location>
</feature>
<dbReference type="InterPro" id="IPR016032">
    <property type="entry name" value="Sig_transdc_resp-reg_C-effctor"/>
</dbReference>
<evidence type="ECO:0000313" key="6">
    <source>
        <dbReference type="Proteomes" id="UP001059610"/>
    </source>
</evidence>
<dbReference type="PROSITE" id="PS50043">
    <property type="entry name" value="HTH_LUXR_2"/>
    <property type="match status" value="1"/>
</dbReference>
<keyword evidence="1" id="KW-0805">Transcription regulation</keyword>
<organism evidence="5 6">
    <name type="scientific">Pragia fontium</name>
    <dbReference type="NCBI Taxonomy" id="82985"/>
    <lineage>
        <taxon>Bacteria</taxon>
        <taxon>Pseudomonadati</taxon>
        <taxon>Pseudomonadota</taxon>
        <taxon>Gammaproteobacteria</taxon>
        <taxon>Enterobacterales</taxon>
        <taxon>Budviciaceae</taxon>
        <taxon>Pragia</taxon>
    </lineage>
</organism>
<protein>
    <recommendedName>
        <fullName evidence="4">HTH luxR-type domain-containing protein</fullName>
    </recommendedName>
</protein>
<evidence type="ECO:0000256" key="1">
    <source>
        <dbReference type="ARBA" id="ARBA00023015"/>
    </source>
</evidence>
<evidence type="ECO:0000256" key="3">
    <source>
        <dbReference type="ARBA" id="ARBA00023163"/>
    </source>
</evidence>
<dbReference type="PANTHER" id="PTHR44688:SF16">
    <property type="entry name" value="DNA-BINDING TRANSCRIPTIONAL ACTIVATOR DEVR_DOSR"/>
    <property type="match status" value="1"/>
</dbReference>
<name>A0ABQ5LF75_9GAMM</name>
<comment type="caution">
    <text evidence="5">The sequence shown here is derived from an EMBL/GenBank/DDBJ whole genome shotgun (WGS) entry which is preliminary data.</text>
</comment>
<sequence>MLSDKEWEIAFLIIVGLSEKEIAKKVNRTIRTVKFHKSNILQKTKCTTTRDFIIFARQNKWQFYVPPIFAKIQYIIKKENVA</sequence>
<dbReference type="PRINTS" id="PR00038">
    <property type="entry name" value="HTHLUXR"/>
</dbReference>
<evidence type="ECO:0000259" key="4">
    <source>
        <dbReference type="PROSITE" id="PS50043"/>
    </source>
</evidence>
<dbReference type="PANTHER" id="PTHR44688">
    <property type="entry name" value="DNA-BINDING TRANSCRIPTIONAL ACTIVATOR DEVR_DOSR"/>
    <property type="match status" value="1"/>
</dbReference>
<dbReference type="CDD" id="cd06170">
    <property type="entry name" value="LuxR_C_like"/>
    <property type="match status" value="1"/>
</dbReference>
<reference evidence="5" key="1">
    <citation type="submission" date="2022-06" db="EMBL/GenBank/DDBJ databases">
        <title>Draft genome sequences of Pragia fontium str. JCM24417.</title>
        <authorList>
            <person name="Wakabayashi Y."/>
            <person name="Kojima K."/>
        </authorList>
    </citation>
    <scope>NUCLEOTIDE SEQUENCE</scope>
    <source>
        <strain evidence="5">JCM 24417</strain>
    </source>
</reference>
<keyword evidence="6" id="KW-1185">Reference proteome</keyword>
<proteinExistence type="predicted"/>
<evidence type="ECO:0000313" key="5">
    <source>
        <dbReference type="EMBL" id="GKX61586.1"/>
    </source>
</evidence>
<dbReference type="SUPFAM" id="SSF46894">
    <property type="entry name" value="C-terminal effector domain of the bipartite response regulators"/>
    <property type="match status" value="1"/>
</dbReference>
<dbReference type="Pfam" id="PF00196">
    <property type="entry name" value="GerE"/>
    <property type="match status" value="1"/>
</dbReference>
<evidence type="ECO:0000256" key="2">
    <source>
        <dbReference type="ARBA" id="ARBA00023125"/>
    </source>
</evidence>
<dbReference type="InterPro" id="IPR036388">
    <property type="entry name" value="WH-like_DNA-bd_sf"/>
</dbReference>
<accession>A0ABQ5LF75</accession>
<gene>
    <name evidence="5" type="ORF">SOASR032_01550</name>
</gene>
<dbReference type="SMART" id="SM00421">
    <property type="entry name" value="HTH_LUXR"/>
    <property type="match status" value="1"/>
</dbReference>
<dbReference type="RefSeq" id="WP_053007591.1">
    <property type="nucleotide sequence ID" value="NZ_BRLJ01000001.1"/>
</dbReference>
<dbReference type="Proteomes" id="UP001059610">
    <property type="component" value="Unassembled WGS sequence"/>
</dbReference>
<keyword evidence="2" id="KW-0238">DNA-binding</keyword>
<dbReference type="Gene3D" id="1.10.10.10">
    <property type="entry name" value="Winged helix-like DNA-binding domain superfamily/Winged helix DNA-binding domain"/>
    <property type="match status" value="1"/>
</dbReference>
<dbReference type="EMBL" id="BRLJ01000001">
    <property type="protein sequence ID" value="GKX61586.1"/>
    <property type="molecule type" value="Genomic_DNA"/>
</dbReference>